<evidence type="ECO:0000256" key="1">
    <source>
        <dbReference type="ARBA" id="ARBA00022490"/>
    </source>
</evidence>
<reference evidence="8 9" key="1">
    <citation type="submission" date="2020-04" db="EMBL/GenBank/DDBJ databases">
        <title>Description of novel Gluconacetobacter.</title>
        <authorList>
            <person name="Sombolestani A."/>
        </authorList>
    </citation>
    <scope>NUCLEOTIDE SEQUENCE [LARGE SCALE GENOMIC DNA]</scope>
    <source>
        <strain evidence="8 9">LMG 27801</strain>
    </source>
</reference>
<dbReference type="GO" id="GO:0006281">
    <property type="term" value="P:DNA repair"/>
    <property type="evidence" value="ECO:0007669"/>
    <property type="project" value="UniProtKB-UniRule"/>
</dbReference>
<dbReference type="NCBIfam" id="TIGR00084">
    <property type="entry name" value="ruvA"/>
    <property type="match status" value="1"/>
</dbReference>
<evidence type="ECO:0000256" key="2">
    <source>
        <dbReference type="ARBA" id="ARBA00022763"/>
    </source>
</evidence>
<dbReference type="AlphaFoldDB" id="A0A7W4ITV9"/>
<dbReference type="Gene3D" id="1.10.8.10">
    <property type="entry name" value="DNA helicase RuvA subunit, C-terminal domain"/>
    <property type="match status" value="1"/>
</dbReference>
<evidence type="ECO:0000313" key="9">
    <source>
        <dbReference type="Proteomes" id="UP000559860"/>
    </source>
</evidence>
<dbReference type="InterPro" id="IPR036267">
    <property type="entry name" value="RuvA_C_sf"/>
</dbReference>
<dbReference type="InterPro" id="IPR010994">
    <property type="entry name" value="RuvA_2-like"/>
</dbReference>
<dbReference type="CDD" id="cd14332">
    <property type="entry name" value="UBA_RuvA_C"/>
    <property type="match status" value="1"/>
</dbReference>
<keyword evidence="4 6" id="KW-0233">DNA recombination</keyword>
<comment type="similarity">
    <text evidence="6">Belongs to the RuvA family.</text>
</comment>
<dbReference type="GO" id="GO:0048476">
    <property type="term" value="C:Holliday junction resolvase complex"/>
    <property type="evidence" value="ECO:0007669"/>
    <property type="project" value="UniProtKB-UniRule"/>
</dbReference>
<dbReference type="InterPro" id="IPR003583">
    <property type="entry name" value="Hlx-hairpin-Hlx_DNA-bd_motif"/>
</dbReference>
<evidence type="ECO:0000256" key="4">
    <source>
        <dbReference type="ARBA" id="ARBA00023172"/>
    </source>
</evidence>
<comment type="subunit">
    <text evidence="6">Homotetramer. Forms an RuvA(8)-RuvB(12)-Holliday junction (HJ) complex. HJ DNA is sandwiched between 2 RuvA tetramers; dsDNA enters through RuvA and exits via RuvB. An RuvB hexamer assembles on each DNA strand where it exits the tetramer. Each RuvB hexamer is contacted by two RuvA subunits (via domain III) on 2 adjacent RuvB subunits; this complex drives branch migration. In the full resolvosome a probable DNA-RuvA(4)-RuvB(12)-RuvC(2) complex forms which resolves the HJ.</text>
</comment>
<keyword evidence="2 6" id="KW-0227">DNA damage</keyword>
<protein>
    <recommendedName>
        <fullName evidence="6">Holliday junction branch migration complex subunit RuvA</fullName>
    </recommendedName>
</protein>
<comment type="subcellular location">
    <subcellularLocation>
        <location evidence="6">Cytoplasm</location>
    </subcellularLocation>
</comment>
<dbReference type="GO" id="GO:0006310">
    <property type="term" value="P:DNA recombination"/>
    <property type="evidence" value="ECO:0007669"/>
    <property type="project" value="UniProtKB-UniRule"/>
</dbReference>
<evidence type="ECO:0000256" key="3">
    <source>
        <dbReference type="ARBA" id="ARBA00023125"/>
    </source>
</evidence>
<keyword evidence="3 6" id="KW-0238">DNA-binding</keyword>
<keyword evidence="9" id="KW-1185">Reference proteome</keyword>
<evidence type="ECO:0000256" key="5">
    <source>
        <dbReference type="ARBA" id="ARBA00023204"/>
    </source>
</evidence>
<dbReference type="GO" id="GO:0000400">
    <property type="term" value="F:four-way junction DNA binding"/>
    <property type="evidence" value="ECO:0007669"/>
    <property type="project" value="UniProtKB-UniRule"/>
</dbReference>
<feature type="region of interest" description="Domain I" evidence="6">
    <location>
        <begin position="1"/>
        <end position="64"/>
    </location>
</feature>
<dbReference type="GO" id="GO:0005737">
    <property type="term" value="C:cytoplasm"/>
    <property type="evidence" value="ECO:0007669"/>
    <property type="project" value="UniProtKB-SubCell"/>
</dbReference>
<name>A0A7W4ITV9_9PROT</name>
<dbReference type="InterPro" id="IPR012340">
    <property type="entry name" value="NA-bd_OB-fold"/>
</dbReference>
<comment type="domain">
    <text evidence="6">Has three domains with a flexible linker between the domains II and III and assumes an 'L' shape. Domain III is highly mobile and contacts RuvB.</text>
</comment>
<dbReference type="SUPFAM" id="SSF47781">
    <property type="entry name" value="RuvA domain 2-like"/>
    <property type="match status" value="1"/>
</dbReference>
<comment type="function">
    <text evidence="6">The RuvA-RuvB-RuvC complex processes Holliday junction (HJ) DNA during genetic recombination and DNA repair, while the RuvA-RuvB complex plays an important role in the rescue of blocked DNA replication forks via replication fork reversal (RFR). RuvA specifically binds to HJ cruciform DNA, conferring on it an open structure. The RuvB hexamer acts as an ATP-dependent pump, pulling dsDNA into and through the RuvAB complex. HJ branch migration allows RuvC to scan DNA until it finds its consensus sequence, where it cleaves and resolves the cruciform DNA.</text>
</comment>
<evidence type="ECO:0000256" key="6">
    <source>
        <dbReference type="HAMAP-Rule" id="MF_00031"/>
    </source>
</evidence>
<comment type="caution">
    <text evidence="6">Lacks conserved residue(s) required for the propagation of feature annotation.</text>
</comment>
<dbReference type="EMBL" id="JABEQD010000007">
    <property type="protein sequence ID" value="MBB2168980.1"/>
    <property type="molecule type" value="Genomic_DNA"/>
</dbReference>
<accession>A0A7W4ITV9</accession>
<dbReference type="InterPro" id="IPR013849">
    <property type="entry name" value="DNA_helicase_Holl-junc_RuvA_I"/>
</dbReference>
<feature type="domain" description="Helix-hairpin-helix DNA-binding motif class 1" evidence="7">
    <location>
        <begin position="73"/>
        <end position="92"/>
    </location>
</feature>
<keyword evidence="1 6" id="KW-0963">Cytoplasm</keyword>
<dbReference type="InterPro" id="IPR011114">
    <property type="entry name" value="RuvA_C"/>
</dbReference>
<dbReference type="GO" id="GO:0005524">
    <property type="term" value="F:ATP binding"/>
    <property type="evidence" value="ECO:0007669"/>
    <property type="project" value="InterPro"/>
</dbReference>
<proteinExistence type="inferred from homology"/>
<gene>
    <name evidence="6 8" type="primary">ruvA</name>
    <name evidence="8" type="ORF">HLH36_11525</name>
</gene>
<dbReference type="HAMAP" id="MF_00031">
    <property type="entry name" value="DNA_HJ_migration_RuvA"/>
    <property type="match status" value="1"/>
</dbReference>
<dbReference type="Pfam" id="PF07499">
    <property type="entry name" value="RuvA_C"/>
    <property type="match status" value="1"/>
</dbReference>
<feature type="domain" description="Helix-hairpin-helix DNA-binding motif class 1" evidence="7">
    <location>
        <begin position="108"/>
        <end position="127"/>
    </location>
</feature>
<dbReference type="SMART" id="SM00278">
    <property type="entry name" value="HhH1"/>
    <property type="match status" value="2"/>
</dbReference>
<keyword evidence="5 6" id="KW-0234">DNA repair</keyword>
<dbReference type="SUPFAM" id="SSF46929">
    <property type="entry name" value="DNA helicase RuvA subunit, C-terminal domain"/>
    <property type="match status" value="1"/>
</dbReference>
<dbReference type="RefSeq" id="WP_182986510.1">
    <property type="nucleotide sequence ID" value="NZ_JABEQD010000007.1"/>
</dbReference>
<dbReference type="Gene3D" id="1.10.150.20">
    <property type="entry name" value="5' to 3' exonuclease, C-terminal subdomain"/>
    <property type="match status" value="1"/>
</dbReference>
<organism evidence="8 9">
    <name type="scientific">Gluconacetobacter aggeris</name>
    <dbReference type="NCBI Taxonomy" id="1286186"/>
    <lineage>
        <taxon>Bacteria</taxon>
        <taxon>Pseudomonadati</taxon>
        <taxon>Pseudomonadota</taxon>
        <taxon>Alphaproteobacteria</taxon>
        <taxon>Acetobacterales</taxon>
        <taxon>Acetobacteraceae</taxon>
        <taxon>Gluconacetobacter</taxon>
    </lineage>
</organism>
<dbReference type="InterPro" id="IPR000085">
    <property type="entry name" value="RuvA"/>
</dbReference>
<evidence type="ECO:0000313" key="8">
    <source>
        <dbReference type="EMBL" id="MBB2168980.1"/>
    </source>
</evidence>
<comment type="caution">
    <text evidence="8">The sequence shown here is derived from an EMBL/GenBank/DDBJ whole genome shotgun (WGS) entry which is preliminary data.</text>
</comment>
<sequence length="205" mass="21347">MIAQLTGLVGQVEADRCVVDVHGVGYLVHASTRTLSALPSPPETARVLVETVVREDAFLLYGFADAAERDWFRLLTTVQGVGAKLALAILSALSPGEVAATIAAGDKAGLTRVSGVGARLAERILTELRDKAGKLPVGPGVVLSGRPVSAGVEGDVLLALAGLGFRRAEAQPVVVRILARLKEAGAGQEADLDVVIRESLRELAR</sequence>
<dbReference type="Pfam" id="PF01330">
    <property type="entry name" value="RuvA_N"/>
    <property type="match status" value="1"/>
</dbReference>
<dbReference type="GO" id="GO:0009378">
    <property type="term" value="F:four-way junction helicase activity"/>
    <property type="evidence" value="ECO:0007669"/>
    <property type="project" value="InterPro"/>
</dbReference>
<evidence type="ECO:0000259" key="7">
    <source>
        <dbReference type="SMART" id="SM00278"/>
    </source>
</evidence>
<dbReference type="Pfam" id="PF14520">
    <property type="entry name" value="HHH_5"/>
    <property type="match status" value="1"/>
</dbReference>
<dbReference type="GO" id="GO:0009379">
    <property type="term" value="C:Holliday junction helicase complex"/>
    <property type="evidence" value="ECO:0007669"/>
    <property type="project" value="InterPro"/>
</dbReference>
<feature type="region of interest" description="Domain III" evidence="6">
    <location>
        <begin position="147"/>
        <end position="205"/>
    </location>
</feature>
<dbReference type="Proteomes" id="UP000559860">
    <property type="component" value="Unassembled WGS sequence"/>
</dbReference>
<dbReference type="Gene3D" id="2.40.50.140">
    <property type="entry name" value="Nucleic acid-binding proteins"/>
    <property type="match status" value="1"/>
</dbReference>
<dbReference type="SUPFAM" id="SSF50249">
    <property type="entry name" value="Nucleic acid-binding proteins"/>
    <property type="match status" value="1"/>
</dbReference>